<evidence type="ECO:0000313" key="2">
    <source>
        <dbReference type="EMBL" id="BAY55574.1"/>
    </source>
</evidence>
<dbReference type="EMBL" id="AP018203">
    <property type="protein sequence ID" value="BAY55574.1"/>
    <property type="molecule type" value="Genomic_DNA"/>
</dbReference>
<dbReference type="Proteomes" id="UP000217895">
    <property type="component" value="Chromosome"/>
</dbReference>
<organism evidence="2 3">
    <name type="scientific">Leptolyngbya boryana NIES-2135</name>
    <dbReference type="NCBI Taxonomy" id="1973484"/>
    <lineage>
        <taxon>Bacteria</taxon>
        <taxon>Bacillati</taxon>
        <taxon>Cyanobacteriota</taxon>
        <taxon>Cyanophyceae</taxon>
        <taxon>Leptolyngbyales</taxon>
        <taxon>Leptolyngbyaceae</taxon>
        <taxon>Leptolyngbya group</taxon>
        <taxon>Leptolyngbya</taxon>
    </lineage>
</organism>
<protein>
    <submittedName>
        <fullName evidence="2">Uncharacterized protein</fullName>
    </submittedName>
</protein>
<evidence type="ECO:0000256" key="1">
    <source>
        <dbReference type="SAM" id="Phobius"/>
    </source>
</evidence>
<feature type="transmembrane region" description="Helical" evidence="1">
    <location>
        <begin position="12"/>
        <end position="33"/>
    </location>
</feature>
<gene>
    <name evidence="2" type="ORF">NIES2135_23980</name>
</gene>
<sequence>MNRFWSVASKVAGSLFLCGGGVISIALSLSILAFQPPTWAFTILLILLVFFGLTPSAIGGLLLYASSKAHRHAIRDRFFQLLRIKQGRISLLDFSRATRLEPEIARRHLDLWAREYDANFEVSDAGEVYYVFSTEQLHLPESQPFEVIRQVVRDTWRSL</sequence>
<keyword evidence="1" id="KW-0812">Transmembrane</keyword>
<reference evidence="2 3" key="1">
    <citation type="submission" date="2017-06" db="EMBL/GenBank/DDBJ databases">
        <title>Genome sequencing of cyanobaciteial culture collection at National Institute for Environmental Studies (NIES).</title>
        <authorList>
            <person name="Hirose Y."/>
            <person name="Shimura Y."/>
            <person name="Fujisawa T."/>
            <person name="Nakamura Y."/>
            <person name="Kawachi M."/>
        </authorList>
    </citation>
    <scope>NUCLEOTIDE SEQUENCE [LARGE SCALE GENOMIC DNA]</scope>
    <source>
        <strain evidence="2 3">NIES-2135</strain>
    </source>
</reference>
<keyword evidence="3" id="KW-1185">Reference proteome</keyword>
<evidence type="ECO:0000313" key="3">
    <source>
        <dbReference type="Proteomes" id="UP000217895"/>
    </source>
</evidence>
<proteinExistence type="predicted"/>
<dbReference type="AlphaFoldDB" id="A0A1Z4JFM4"/>
<keyword evidence="1" id="KW-0472">Membrane</keyword>
<keyword evidence="1" id="KW-1133">Transmembrane helix</keyword>
<feature type="transmembrane region" description="Helical" evidence="1">
    <location>
        <begin position="39"/>
        <end position="65"/>
    </location>
</feature>
<name>A0A1Z4JFM4_LEPBY</name>
<accession>A0A1Z4JFM4</accession>